<proteinExistence type="predicted"/>
<reference evidence="1 2" key="1">
    <citation type="journal article" date="2019" name="Commun. Biol.">
        <title>The bagworm genome reveals a unique fibroin gene that provides high tensile strength.</title>
        <authorList>
            <person name="Kono N."/>
            <person name="Nakamura H."/>
            <person name="Ohtoshi R."/>
            <person name="Tomita M."/>
            <person name="Numata K."/>
            <person name="Arakawa K."/>
        </authorList>
    </citation>
    <scope>NUCLEOTIDE SEQUENCE [LARGE SCALE GENOMIC DNA]</scope>
</reference>
<protein>
    <submittedName>
        <fullName evidence="1">Uncharacterized protein</fullName>
    </submittedName>
</protein>
<organism evidence="1 2">
    <name type="scientific">Eumeta variegata</name>
    <name type="common">Bagworm moth</name>
    <name type="synonym">Eumeta japonica</name>
    <dbReference type="NCBI Taxonomy" id="151549"/>
    <lineage>
        <taxon>Eukaryota</taxon>
        <taxon>Metazoa</taxon>
        <taxon>Ecdysozoa</taxon>
        <taxon>Arthropoda</taxon>
        <taxon>Hexapoda</taxon>
        <taxon>Insecta</taxon>
        <taxon>Pterygota</taxon>
        <taxon>Neoptera</taxon>
        <taxon>Endopterygota</taxon>
        <taxon>Lepidoptera</taxon>
        <taxon>Glossata</taxon>
        <taxon>Ditrysia</taxon>
        <taxon>Tineoidea</taxon>
        <taxon>Psychidae</taxon>
        <taxon>Oiketicinae</taxon>
        <taxon>Eumeta</taxon>
    </lineage>
</organism>
<accession>A0A4C1X1P3</accession>
<dbReference type="AlphaFoldDB" id="A0A4C1X1P3"/>
<evidence type="ECO:0000313" key="2">
    <source>
        <dbReference type="Proteomes" id="UP000299102"/>
    </source>
</evidence>
<dbReference type="EMBL" id="BGZK01000706">
    <property type="protein sequence ID" value="GBP57000.1"/>
    <property type="molecule type" value="Genomic_DNA"/>
</dbReference>
<keyword evidence="2" id="KW-1185">Reference proteome</keyword>
<evidence type="ECO:0000313" key="1">
    <source>
        <dbReference type="EMBL" id="GBP57000.1"/>
    </source>
</evidence>
<dbReference type="Proteomes" id="UP000299102">
    <property type="component" value="Unassembled WGS sequence"/>
</dbReference>
<comment type="caution">
    <text evidence="1">The sequence shown here is derived from an EMBL/GenBank/DDBJ whole genome shotgun (WGS) entry which is preliminary data.</text>
</comment>
<gene>
    <name evidence="1" type="ORF">EVAR_88629_1</name>
</gene>
<name>A0A4C1X1P3_EUMVA</name>
<sequence length="140" mass="15803">MMIDRVRGEEDMMICSERVRQGERKISVEVANTDAAFLVSLERSVNRRIYRPTRGVCDKSIAFEGSLREAGHEGPLARGRTSSRRKKTFVAASIDGINFRKCTCIRQPESFEQPPKTPKLSAANAGVDLILPTYNFARRR</sequence>